<feature type="region of interest" description="Disordered" evidence="2">
    <location>
        <begin position="159"/>
        <end position="181"/>
    </location>
</feature>
<protein>
    <recommendedName>
        <fullName evidence="6">Transmembrane protein</fullName>
    </recommendedName>
</protein>
<keyword evidence="3" id="KW-1133">Transmembrane helix</keyword>
<reference evidence="4" key="1">
    <citation type="submission" date="2013-10" db="EMBL/GenBank/DDBJ databases">
        <title>Genomic analysis of the causative agents of coccidiosis in chickens.</title>
        <authorList>
            <person name="Reid A.J."/>
            <person name="Blake D."/>
            <person name="Billington K."/>
            <person name="Browne H."/>
            <person name="Dunn M."/>
            <person name="Hung S."/>
            <person name="Kawahara F."/>
            <person name="Miranda-Saavedra D."/>
            <person name="Mourier T."/>
            <person name="Nagra H."/>
            <person name="Otto T.D."/>
            <person name="Rawlings N."/>
            <person name="Sanchez A."/>
            <person name="Sanders M."/>
            <person name="Subramaniam C."/>
            <person name="Tay Y."/>
            <person name="Dear P."/>
            <person name="Doerig C."/>
            <person name="Gruber A."/>
            <person name="Parkinson J."/>
            <person name="Shirley M."/>
            <person name="Wan K.L."/>
            <person name="Berriman M."/>
            <person name="Tomley F."/>
            <person name="Pain A."/>
        </authorList>
    </citation>
    <scope>NUCLEOTIDE SEQUENCE [LARGE SCALE GENOMIC DNA]</scope>
    <source>
        <strain evidence="4">Houghton</strain>
    </source>
</reference>
<evidence type="ECO:0000256" key="1">
    <source>
        <dbReference type="SAM" id="Coils"/>
    </source>
</evidence>
<dbReference type="OrthoDB" id="348066at2759"/>
<feature type="coiled-coil region" evidence="1">
    <location>
        <begin position="501"/>
        <end position="555"/>
    </location>
</feature>
<proteinExistence type="predicted"/>
<evidence type="ECO:0000313" key="4">
    <source>
        <dbReference type="EMBL" id="CDJ50899.1"/>
    </source>
</evidence>
<organism evidence="4 5">
    <name type="scientific">Eimeria brunetti</name>
    <dbReference type="NCBI Taxonomy" id="51314"/>
    <lineage>
        <taxon>Eukaryota</taxon>
        <taxon>Sar</taxon>
        <taxon>Alveolata</taxon>
        <taxon>Apicomplexa</taxon>
        <taxon>Conoidasida</taxon>
        <taxon>Coccidia</taxon>
        <taxon>Eucoccidiorida</taxon>
        <taxon>Eimeriorina</taxon>
        <taxon>Eimeriidae</taxon>
        <taxon>Eimeria</taxon>
    </lineage>
</organism>
<keyword evidence="5" id="KW-1185">Reference proteome</keyword>
<keyword evidence="1" id="KW-0175">Coiled coil</keyword>
<evidence type="ECO:0000313" key="5">
    <source>
        <dbReference type="Proteomes" id="UP000030750"/>
    </source>
</evidence>
<evidence type="ECO:0000256" key="3">
    <source>
        <dbReference type="SAM" id="Phobius"/>
    </source>
</evidence>
<keyword evidence="3" id="KW-0812">Transmembrane</keyword>
<reference evidence="4" key="2">
    <citation type="submission" date="2013-10" db="EMBL/GenBank/DDBJ databases">
        <authorList>
            <person name="Aslett M."/>
        </authorList>
    </citation>
    <scope>NUCLEOTIDE SEQUENCE [LARGE SCALE GENOMIC DNA]</scope>
    <source>
        <strain evidence="4">Houghton</strain>
    </source>
</reference>
<gene>
    <name evidence="4" type="ORF">EBH_0037320</name>
</gene>
<feature type="compositionally biased region" description="Basic and acidic residues" evidence="2">
    <location>
        <begin position="219"/>
        <end position="235"/>
    </location>
</feature>
<dbReference type="EMBL" id="HG712478">
    <property type="protein sequence ID" value="CDJ50899.1"/>
    <property type="molecule type" value="Genomic_DNA"/>
</dbReference>
<feature type="transmembrane region" description="Helical" evidence="3">
    <location>
        <begin position="192"/>
        <end position="213"/>
    </location>
</feature>
<evidence type="ECO:0000256" key="2">
    <source>
        <dbReference type="SAM" id="MobiDB-lite"/>
    </source>
</evidence>
<dbReference type="Proteomes" id="UP000030750">
    <property type="component" value="Unassembled WGS sequence"/>
</dbReference>
<dbReference type="VEuPathDB" id="ToxoDB:EBH_0037320"/>
<name>U6LQM4_9EIME</name>
<evidence type="ECO:0008006" key="6">
    <source>
        <dbReference type="Google" id="ProtNLM"/>
    </source>
</evidence>
<dbReference type="AlphaFoldDB" id="U6LQM4"/>
<feature type="region of interest" description="Disordered" evidence="2">
    <location>
        <begin position="219"/>
        <end position="254"/>
    </location>
</feature>
<accession>U6LQM4</accession>
<sequence>MLQAKGGDTSSTGCDTGVFESKEKIPSFSPHSFVFFGHTVISQMLSTRRWKSLRIARPSLASPATLAVFLGLLILRAGNVAGAAQAGLPPVGVETVSMGWSTVTEDQWPADGFLGGQVDNGGGTTLTQSALTGIRSLDADSAFHTSDEQSEVQYTGASVENEGGNAGKSPAKSGPKGGQAGRQGLRLPLSAYALLLLFVVGLPTILFIGSSAWGKKEGAHSRRFDQQLNPDDPKRSTAQQQEDEGQDLLHERRGSQEVMDRCAVVLRELEDLQRLKPLAAHLAKLVNTGEAFRSLQEFGEEVKAGTQVQQKLLAGFNDFKRPPDTLLEDAVTGGLFALSRVYEEAREQGVTLAQKTRSTLSPAILSKEEQQTLGSCVSTTVTGVLDFYFQDANRSFKTFIHIVDTVRKRLERIRGIEGVSDWHVVATVAAGLEFIKEAHNAAEEEAKSFDSVKKIVDEVVMLHYLREQTAMQRRLRDTIDEQRVLCSLEKWREMSQSTQDNAAAVSRVEQQLEEAERLLQKHQKEIDKMKKERDLTSVQGARQQAEALADELKNLLVGTSAYTDSFPRIEEAEEDDHEVQLLMQTVASRAKQAAAVALKRVANIQKEMKLQPSMRGGDGLRTISPSAKEAVRTEMQKLARSTEEVVRQATSAAQKIAKGAMNTPASMAELVKAARIAASQAEAYSKEAEVLRLQMKLLECFDQDMRMSAEWARKAAAAVGIEADVSEMSDYWRLSLSSQQTKKFQSLLEQVYATKKDARLRVTLQDLAAAAGAMKEASLGLVSIAQGQDGTNLNPPF</sequence>
<keyword evidence="3" id="KW-0472">Membrane</keyword>